<reference evidence="3 4" key="1">
    <citation type="submission" date="2016-10" db="EMBL/GenBank/DDBJ databases">
        <authorList>
            <person name="de Groot N.N."/>
        </authorList>
    </citation>
    <scope>NUCLEOTIDE SEQUENCE [LARGE SCALE GENOMIC DNA]</scope>
    <source>
        <strain evidence="3 4">CGMCC 4.2022</strain>
    </source>
</reference>
<evidence type="ECO:0000256" key="1">
    <source>
        <dbReference type="SAM" id="MobiDB-lite"/>
    </source>
</evidence>
<keyword evidence="2" id="KW-0472">Membrane</keyword>
<keyword evidence="4" id="KW-1185">Reference proteome</keyword>
<dbReference type="AlphaFoldDB" id="A0A1H0ILW7"/>
<gene>
    <name evidence="3" type="ORF">SAMN05216259_10933</name>
</gene>
<accession>A0A1H0ILW7</accession>
<name>A0A1H0ILW7_9ACTN</name>
<protein>
    <submittedName>
        <fullName evidence="3">Uncharacterized protein</fullName>
    </submittedName>
</protein>
<keyword evidence="2" id="KW-1133">Transmembrane helix</keyword>
<dbReference type="Proteomes" id="UP000199341">
    <property type="component" value="Unassembled WGS sequence"/>
</dbReference>
<sequence length="165" mass="17394">MATTEASRQEPEHAGRPLRGDPLRAGTAAAAAPEPAAPGAPRFQPVPVWFFVFEGMFGASYDIVKSSPYAWTVVAAGAVVNLVLARTVMRGRLKMARAMLKGARTRRLAMLLIALRVGVHFVFGAVGVEATSPAAHTGFAVAMCAATVALLAYEQKVMLRALNGC</sequence>
<proteinExistence type="predicted"/>
<feature type="transmembrane region" description="Helical" evidence="2">
    <location>
        <begin position="134"/>
        <end position="153"/>
    </location>
</feature>
<keyword evidence="2" id="KW-0812">Transmembrane</keyword>
<dbReference type="STRING" id="310781.SAMN05216259_10933"/>
<evidence type="ECO:0000313" key="3">
    <source>
        <dbReference type="EMBL" id="SDO32427.1"/>
    </source>
</evidence>
<feature type="compositionally biased region" description="Basic and acidic residues" evidence="1">
    <location>
        <begin position="7"/>
        <end position="22"/>
    </location>
</feature>
<evidence type="ECO:0000256" key="2">
    <source>
        <dbReference type="SAM" id="Phobius"/>
    </source>
</evidence>
<organism evidence="3 4">
    <name type="scientific">Actinacidiphila guanduensis</name>
    <dbReference type="NCBI Taxonomy" id="310781"/>
    <lineage>
        <taxon>Bacteria</taxon>
        <taxon>Bacillati</taxon>
        <taxon>Actinomycetota</taxon>
        <taxon>Actinomycetes</taxon>
        <taxon>Kitasatosporales</taxon>
        <taxon>Streptomycetaceae</taxon>
        <taxon>Actinacidiphila</taxon>
    </lineage>
</organism>
<feature type="region of interest" description="Disordered" evidence="1">
    <location>
        <begin position="1"/>
        <end position="38"/>
    </location>
</feature>
<feature type="transmembrane region" description="Helical" evidence="2">
    <location>
        <begin position="69"/>
        <end position="88"/>
    </location>
</feature>
<dbReference type="EMBL" id="FNIE01000009">
    <property type="protein sequence ID" value="SDO32427.1"/>
    <property type="molecule type" value="Genomic_DNA"/>
</dbReference>
<feature type="compositionally biased region" description="Low complexity" evidence="1">
    <location>
        <begin position="25"/>
        <end position="38"/>
    </location>
</feature>
<feature type="transmembrane region" description="Helical" evidence="2">
    <location>
        <begin position="108"/>
        <end position="128"/>
    </location>
</feature>
<dbReference type="RefSeq" id="WP_176930349.1">
    <property type="nucleotide sequence ID" value="NZ_FNIE01000009.1"/>
</dbReference>
<evidence type="ECO:0000313" key="4">
    <source>
        <dbReference type="Proteomes" id="UP000199341"/>
    </source>
</evidence>